<keyword evidence="1 3" id="KW-0808">Transferase</keyword>
<dbReference type="CDD" id="cd02440">
    <property type="entry name" value="AdoMet_MTases"/>
    <property type="match status" value="1"/>
</dbReference>
<sequence length="253" mass="28942">MIYTTFAQLYDELMDQTIYDNWLDFLGGRFSPDQGLLLDLGCGSGALTVLIKKRGYQVEGLDLSEEMLSLAAQRTAEAKLDVPFYQGDMTDLSSLGEYAGVISSLDSLCYLPDPAAVQLAFSQVAAHLQKGGRFLFDVHSTYQMDTIFPDYMYNFQTDEQAFLWHSYPTDVDHAIEHELTFFILDHSTGQFERLNEYHYERTYPLQKYLKWLKEAGFTQITVTADFGRQAVKSDSIRWFFDCRLGEKPGGKLE</sequence>
<comment type="caution">
    <text evidence="3">The sequence shown here is derived from an EMBL/GenBank/DDBJ whole genome shotgun (WGS) entry which is preliminary data.</text>
</comment>
<evidence type="ECO:0000313" key="3">
    <source>
        <dbReference type="EMBL" id="GBG95626.1"/>
    </source>
</evidence>
<dbReference type="PANTHER" id="PTHR43861">
    <property type="entry name" value="TRANS-ACONITATE 2-METHYLTRANSFERASE-RELATED"/>
    <property type="match status" value="1"/>
</dbReference>
<keyword evidence="3" id="KW-0489">Methyltransferase</keyword>
<dbReference type="Proteomes" id="UP000286848">
    <property type="component" value="Unassembled WGS sequence"/>
</dbReference>
<proteinExistence type="predicted"/>
<dbReference type="InterPro" id="IPR041698">
    <property type="entry name" value="Methyltransf_25"/>
</dbReference>
<dbReference type="RefSeq" id="WP_124978086.1">
    <property type="nucleotide sequence ID" value="NZ_BFFP01000044.1"/>
</dbReference>
<gene>
    <name evidence="3" type="primary">smtA</name>
    <name evidence="3" type="ORF">LFYK43_20850</name>
</gene>
<dbReference type="Pfam" id="PF13649">
    <property type="entry name" value="Methyltransf_25"/>
    <property type="match status" value="1"/>
</dbReference>
<evidence type="ECO:0000256" key="1">
    <source>
        <dbReference type="ARBA" id="ARBA00022679"/>
    </source>
</evidence>
<dbReference type="Gene3D" id="3.40.50.150">
    <property type="entry name" value="Vaccinia Virus protein VP39"/>
    <property type="match status" value="1"/>
</dbReference>
<accession>A0A401IVU8</accession>
<name>A0A401IVU8_9LACO</name>
<dbReference type="Gene3D" id="2.20.25.110">
    <property type="entry name" value="S-adenosyl-L-methionine-dependent methyltransferases"/>
    <property type="match status" value="1"/>
</dbReference>
<protein>
    <submittedName>
        <fullName evidence="3">SAM-dependent methyltransferase</fullName>
    </submittedName>
</protein>
<feature type="domain" description="Methyltransferase" evidence="2">
    <location>
        <begin position="38"/>
        <end position="132"/>
    </location>
</feature>
<organism evidence="3 4">
    <name type="scientific">Ligilactobacillus salitolerans</name>
    <dbReference type="NCBI Taxonomy" id="1808352"/>
    <lineage>
        <taxon>Bacteria</taxon>
        <taxon>Bacillati</taxon>
        <taxon>Bacillota</taxon>
        <taxon>Bacilli</taxon>
        <taxon>Lactobacillales</taxon>
        <taxon>Lactobacillaceae</taxon>
        <taxon>Ligilactobacillus</taxon>
    </lineage>
</organism>
<dbReference type="AlphaFoldDB" id="A0A401IVU8"/>
<dbReference type="OrthoDB" id="9811589at2"/>
<dbReference type="GO" id="GO:0032259">
    <property type="term" value="P:methylation"/>
    <property type="evidence" value="ECO:0007669"/>
    <property type="project" value="UniProtKB-KW"/>
</dbReference>
<dbReference type="GO" id="GO:0008168">
    <property type="term" value="F:methyltransferase activity"/>
    <property type="evidence" value="ECO:0007669"/>
    <property type="project" value="UniProtKB-KW"/>
</dbReference>
<reference evidence="3 4" key="1">
    <citation type="journal article" date="2019" name="Int. J. Syst. Evol. Microbiol.">
        <title>Lactobacillus salitolerans sp. nov., a novel lactic acid bacterium isolated from spent mushroom substrates.</title>
        <authorList>
            <person name="Tohno M."/>
            <person name="Tanizawa Y."/>
            <person name="Kojima Y."/>
            <person name="Sakamoto M."/>
            <person name="Nakamura Y."/>
            <person name="Ohkuma M."/>
            <person name="Kobayashi H."/>
        </authorList>
    </citation>
    <scope>NUCLEOTIDE SEQUENCE [LARGE SCALE GENOMIC DNA]</scope>
    <source>
        <strain evidence="3 4">YK43</strain>
    </source>
</reference>
<evidence type="ECO:0000313" key="4">
    <source>
        <dbReference type="Proteomes" id="UP000286848"/>
    </source>
</evidence>
<keyword evidence="4" id="KW-1185">Reference proteome</keyword>
<dbReference type="InterPro" id="IPR029063">
    <property type="entry name" value="SAM-dependent_MTases_sf"/>
</dbReference>
<dbReference type="EMBL" id="BFFP01000044">
    <property type="protein sequence ID" value="GBG95626.1"/>
    <property type="molecule type" value="Genomic_DNA"/>
</dbReference>
<dbReference type="SUPFAM" id="SSF53335">
    <property type="entry name" value="S-adenosyl-L-methionine-dependent methyltransferases"/>
    <property type="match status" value="1"/>
</dbReference>
<evidence type="ECO:0000259" key="2">
    <source>
        <dbReference type="Pfam" id="PF13649"/>
    </source>
</evidence>